<evidence type="ECO:0000259" key="1">
    <source>
        <dbReference type="Pfam" id="PF05193"/>
    </source>
</evidence>
<dbReference type="Proteomes" id="UP001379533">
    <property type="component" value="Chromosome"/>
</dbReference>
<protein>
    <submittedName>
        <fullName evidence="2">Insulinase family protein</fullName>
    </submittedName>
</protein>
<evidence type="ECO:0000313" key="2">
    <source>
        <dbReference type="EMBL" id="WXB00225.1"/>
    </source>
</evidence>
<accession>A0ABZ2KTC1</accession>
<dbReference type="Pfam" id="PF05193">
    <property type="entry name" value="Peptidase_M16_C"/>
    <property type="match status" value="1"/>
</dbReference>
<dbReference type="InterPro" id="IPR007863">
    <property type="entry name" value="Peptidase_M16_C"/>
</dbReference>
<keyword evidence="3" id="KW-1185">Reference proteome</keyword>
<gene>
    <name evidence="2" type="ORF">LZC95_26170</name>
</gene>
<sequence>MLLETEDIVRHGTTRALTTHFTKNPATYLRSVDKVLELKSSKLIDYAEKYLARDRARAVLFMPAPGGARADAKSIGSQQLGEEDALPLRVDTERLAAIAPSPVPNGYRQFSLSNGLQVVIVRRDGSPTASVQLSMRGGFGAAESPAAAQVAAMLMQPPRWNAHGSPAEFGGQMQRTLNQDKMHYALDGAAGNVGMMIAILAETVPGSYVTSDSFRRLRNYRVPYLKLAERKPEAAASRAFRSSLFAGHPYGRPVTADEIGESSEGAADDWIHGTHVARNALLAVVGEIDPAEVEKIVRSEFGDWEAGQGAAPVPPAYEPPRRKAASAVPEINVLVTERPGATQAQIQLGCILPAVHRALDDDQHDVAAQLVQTRLGEALRERAGVTYGIRANAFVLRGGTAFLEIRGAVERDALSTALTTVRDALRQVGDKTASENELAWAKLRAARLHTTQYVTNRNVTRAILNRVNLGFPIETLNSTAADIGATTPERVRDDIHACTAAGVTLSIVGDGPSIRTALKTAGLRLPLP</sequence>
<reference evidence="2 3" key="1">
    <citation type="submission" date="2021-12" db="EMBL/GenBank/DDBJ databases">
        <title>Discovery of the Pendulisporaceae a myxobacterial family with distinct sporulation behavior and unique specialized metabolism.</title>
        <authorList>
            <person name="Garcia R."/>
            <person name="Popoff A."/>
            <person name="Bader C.D."/>
            <person name="Loehr J."/>
            <person name="Walesch S."/>
            <person name="Walt C."/>
            <person name="Boldt J."/>
            <person name="Bunk B."/>
            <person name="Haeckl F.J.F.P.J."/>
            <person name="Gunesch A.P."/>
            <person name="Birkelbach J."/>
            <person name="Nuebel U."/>
            <person name="Pietschmann T."/>
            <person name="Bach T."/>
            <person name="Mueller R."/>
        </authorList>
    </citation>
    <scope>NUCLEOTIDE SEQUENCE [LARGE SCALE GENOMIC DNA]</scope>
    <source>
        <strain evidence="2 3">MSr12523</strain>
    </source>
</reference>
<evidence type="ECO:0000313" key="3">
    <source>
        <dbReference type="Proteomes" id="UP001379533"/>
    </source>
</evidence>
<name>A0ABZ2KTC1_9BACT</name>
<dbReference type="SUPFAM" id="SSF63411">
    <property type="entry name" value="LuxS/MPP-like metallohydrolase"/>
    <property type="match status" value="2"/>
</dbReference>
<proteinExistence type="predicted"/>
<dbReference type="RefSeq" id="WP_394850863.1">
    <property type="nucleotide sequence ID" value="NZ_CP089982.1"/>
</dbReference>
<dbReference type="Gene3D" id="3.30.830.10">
    <property type="entry name" value="Metalloenzyme, LuxS/M16 peptidase-like"/>
    <property type="match status" value="2"/>
</dbReference>
<dbReference type="InterPro" id="IPR011249">
    <property type="entry name" value="Metalloenz_LuxS/M16"/>
</dbReference>
<dbReference type="EMBL" id="CP089982">
    <property type="protein sequence ID" value="WXB00225.1"/>
    <property type="molecule type" value="Genomic_DNA"/>
</dbReference>
<organism evidence="2 3">
    <name type="scientific">Pendulispora brunnea</name>
    <dbReference type="NCBI Taxonomy" id="2905690"/>
    <lineage>
        <taxon>Bacteria</taxon>
        <taxon>Pseudomonadati</taxon>
        <taxon>Myxococcota</taxon>
        <taxon>Myxococcia</taxon>
        <taxon>Myxococcales</taxon>
        <taxon>Sorangiineae</taxon>
        <taxon>Pendulisporaceae</taxon>
        <taxon>Pendulispora</taxon>
    </lineage>
</organism>
<feature type="domain" description="Peptidase M16 C-terminal" evidence="1">
    <location>
        <begin position="277"/>
        <end position="442"/>
    </location>
</feature>